<evidence type="ECO:0000313" key="2">
    <source>
        <dbReference type="EMBL" id="CAH3161373.1"/>
    </source>
</evidence>
<feature type="transmembrane region" description="Helical" evidence="1">
    <location>
        <begin position="12"/>
        <end position="35"/>
    </location>
</feature>
<name>A0ABN8QBM5_9CNID</name>
<keyword evidence="3" id="KW-1185">Reference proteome</keyword>
<keyword evidence="1" id="KW-0472">Membrane</keyword>
<organism evidence="2 3">
    <name type="scientific">Porites evermanni</name>
    <dbReference type="NCBI Taxonomy" id="104178"/>
    <lineage>
        <taxon>Eukaryota</taxon>
        <taxon>Metazoa</taxon>
        <taxon>Cnidaria</taxon>
        <taxon>Anthozoa</taxon>
        <taxon>Hexacorallia</taxon>
        <taxon>Scleractinia</taxon>
        <taxon>Fungiina</taxon>
        <taxon>Poritidae</taxon>
        <taxon>Porites</taxon>
    </lineage>
</organism>
<dbReference type="EMBL" id="CALNXI010001238">
    <property type="protein sequence ID" value="CAH3161373.1"/>
    <property type="molecule type" value="Genomic_DNA"/>
</dbReference>
<dbReference type="Proteomes" id="UP001159427">
    <property type="component" value="Unassembled WGS sequence"/>
</dbReference>
<evidence type="ECO:0000313" key="3">
    <source>
        <dbReference type="Proteomes" id="UP001159427"/>
    </source>
</evidence>
<sequence length="243" mass="27336">MASYEVKQNLFLGVGTILNTLVTALVNLVAAYYLLIYKKSTFSRKQYNNFLMGLQAVMGIFLALTGYTWTAVTVGYIFVHSAALAILPLLLKSIELTKHPIAVCLYSLNSTSNGEARVMLSYHANWRSIYFDLFAFGLSTVDPFVHPVTCILVSRRYRAGYADAFKDIVSRIRGWICSFKPRTRVYPLNYTPSVSNTYNSGLIHVTWQHESRVNLRNNCDNSAQCATPKAHASVLRLDVIQET</sequence>
<keyword evidence="1" id="KW-0812">Transmembrane</keyword>
<gene>
    <name evidence="2" type="ORF">PEVE_00003905</name>
</gene>
<keyword evidence="1" id="KW-1133">Transmembrane helix</keyword>
<accession>A0ABN8QBM5</accession>
<evidence type="ECO:0000256" key="1">
    <source>
        <dbReference type="SAM" id="Phobius"/>
    </source>
</evidence>
<reference evidence="2 3" key="1">
    <citation type="submission" date="2022-05" db="EMBL/GenBank/DDBJ databases">
        <authorList>
            <consortium name="Genoscope - CEA"/>
            <person name="William W."/>
        </authorList>
    </citation>
    <scope>NUCLEOTIDE SEQUENCE [LARGE SCALE GENOMIC DNA]</scope>
</reference>
<comment type="caution">
    <text evidence="2">The sequence shown here is derived from an EMBL/GenBank/DDBJ whole genome shotgun (WGS) entry which is preliminary data.</text>
</comment>
<protein>
    <submittedName>
        <fullName evidence="2">Uncharacterized protein</fullName>
    </submittedName>
</protein>
<proteinExistence type="predicted"/>